<evidence type="ECO:0000313" key="15">
    <source>
        <dbReference type="Proteomes" id="UP000069940"/>
    </source>
</evidence>
<feature type="domain" description="C2H2-type" evidence="13">
    <location>
        <begin position="282"/>
        <end position="310"/>
    </location>
</feature>
<feature type="domain" description="C2H2-type" evidence="13">
    <location>
        <begin position="370"/>
        <end position="398"/>
    </location>
</feature>
<dbReference type="SMART" id="SM00868">
    <property type="entry name" value="zf-AD"/>
    <property type="match status" value="1"/>
</dbReference>
<dbReference type="EnsemblMetazoa" id="AALFPA23_014004.R20330">
    <property type="protein sequence ID" value="AALFPA23_014004.P20330"/>
    <property type="gene ID" value="AALFPA23_014004"/>
</dbReference>
<organism evidence="14 15">
    <name type="scientific">Aedes albopictus</name>
    <name type="common">Asian tiger mosquito</name>
    <name type="synonym">Stegomyia albopicta</name>
    <dbReference type="NCBI Taxonomy" id="7160"/>
    <lineage>
        <taxon>Eukaryota</taxon>
        <taxon>Metazoa</taxon>
        <taxon>Ecdysozoa</taxon>
        <taxon>Arthropoda</taxon>
        <taxon>Hexapoda</taxon>
        <taxon>Insecta</taxon>
        <taxon>Pterygota</taxon>
        <taxon>Neoptera</taxon>
        <taxon>Endopterygota</taxon>
        <taxon>Diptera</taxon>
        <taxon>Nematocera</taxon>
        <taxon>Culicoidea</taxon>
        <taxon>Culicidae</taxon>
        <taxon>Culicinae</taxon>
        <taxon>Aedini</taxon>
        <taxon>Aedes</taxon>
        <taxon>Stegomyia</taxon>
    </lineage>
</organism>
<feature type="domain" description="C2H2-type" evidence="13">
    <location>
        <begin position="221"/>
        <end position="249"/>
    </location>
</feature>
<dbReference type="PROSITE" id="PS50157">
    <property type="entry name" value="ZINC_FINGER_C2H2_2"/>
    <property type="match status" value="8"/>
</dbReference>
<dbReference type="PANTHER" id="PTHR24393:SF15">
    <property type="entry name" value="IP01243P-RELATED"/>
    <property type="match status" value="1"/>
</dbReference>
<dbReference type="Gene3D" id="3.40.1800.20">
    <property type="match status" value="1"/>
</dbReference>
<keyword evidence="8" id="KW-0238">DNA-binding</keyword>
<evidence type="ECO:0000256" key="2">
    <source>
        <dbReference type="ARBA" id="ARBA00006991"/>
    </source>
</evidence>
<keyword evidence="5 11" id="KW-0863">Zinc-finger</keyword>
<evidence type="ECO:0000256" key="11">
    <source>
        <dbReference type="PROSITE-ProRule" id="PRU00042"/>
    </source>
</evidence>
<proteinExistence type="inferred from homology"/>
<keyword evidence="7" id="KW-0805">Transcription regulation</keyword>
<dbReference type="Proteomes" id="UP000069940">
    <property type="component" value="Unassembled WGS sequence"/>
</dbReference>
<protein>
    <recommendedName>
        <fullName evidence="13">C2H2-type domain-containing protein</fullName>
    </recommendedName>
</protein>
<dbReference type="Pfam" id="PF07776">
    <property type="entry name" value="zf-AD"/>
    <property type="match status" value="1"/>
</dbReference>
<dbReference type="SUPFAM" id="SSF57716">
    <property type="entry name" value="Glucocorticoid receptor-like (DNA-binding domain)"/>
    <property type="match status" value="1"/>
</dbReference>
<comment type="similarity">
    <text evidence="2">Belongs to the krueppel C2H2-type zinc-finger protein family.</text>
</comment>
<evidence type="ECO:0000256" key="3">
    <source>
        <dbReference type="ARBA" id="ARBA00022723"/>
    </source>
</evidence>
<sequence length="476" mass="55276">MDSKTCFMCGQNSATLHLTSDCRDGSSDLGIGHIICQHFWFQEDVLQSATICDPCWDKVDQFHRYYQEVKQYHEQLLESNAIFIKQEETEFEAEEIELFGGGIDLQLDDGTLSGKDSKVEVEEAATQSAIEDDHVDENSTTPKKAKKPSLTEQRRQEDAFINQHRSYNCDECPEKFKIFSSILRHVSTAHGQSSIKCCNIRFSSRCFLLQHVQAVINPDAFKCEICGKSYPFHERYIRHKLQVHPTEDQLIFKCDRCPKSFTSRSLLKRHIARHTMLENEEAKCDVCGKCFRSKISLRDHKDAIHEKKANYICEICSKPFLKHQVFLEHRQTHDFTEGQLKRQCPICKKWQKNHRNWKKHMDRHERAGSYKCDQCDHVSVNANALKQHVERRHRRQKLACDLCGKEYSGAVTLKEHIANAHTGQPLYQCSFCDRSFFSNASMYAHRKKAHPKEWQECTKAKYGNKEAGEGVEEYLG</sequence>
<dbReference type="EnsemblMetazoa" id="AALFPA23_014004.R20329">
    <property type="protein sequence ID" value="AALFPA23_014004.P20329"/>
    <property type="gene ID" value="AALFPA23_014004"/>
</dbReference>
<feature type="domain" description="C2H2-type" evidence="13">
    <location>
        <begin position="167"/>
        <end position="190"/>
    </location>
</feature>
<dbReference type="RefSeq" id="XP_062700762.1">
    <property type="nucleotide sequence ID" value="XM_062844778.1"/>
</dbReference>
<dbReference type="PROSITE" id="PS00028">
    <property type="entry name" value="ZINC_FINGER_C2H2_1"/>
    <property type="match status" value="7"/>
</dbReference>
<evidence type="ECO:0000256" key="10">
    <source>
        <dbReference type="ARBA" id="ARBA00023242"/>
    </source>
</evidence>
<feature type="domain" description="C2H2-type" evidence="13">
    <location>
        <begin position="311"/>
        <end position="333"/>
    </location>
</feature>
<reference evidence="15" key="1">
    <citation type="journal article" date="2015" name="Proc. Natl. Acad. Sci. U.S.A.">
        <title>Genome sequence of the Asian Tiger mosquito, Aedes albopictus, reveals insights into its biology, genetics, and evolution.</title>
        <authorList>
            <person name="Chen X.G."/>
            <person name="Jiang X."/>
            <person name="Gu J."/>
            <person name="Xu M."/>
            <person name="Wu Y."/>
            <person name="Deng Y."/>
            <person name="Zhang C."/>
            <person name="Bonizzoni M."/>
            <person name="Dermauw W."/>
            <person name="Vontas J."/>
            <person name="Armbruster P."/>
            <person name="Huang X."/>
            <person name="Yang Y."/>
            <person name="Zhang H."/>
            <person name="He W."/>
            <person name="Peng H."/>
            <person name="Liu Y."/>
            <person name="Wu K."/>
            <person name="Chen J."/>
            <person name="Lirakis M."/>
            <person name="Topalis P."/>
            <person name="Van Leeuwen T."/>
            <person name="Hall A.B."/>
            <person name="Jiang X."/>
            <person name="Thorpe C."/>
            <person name="Mueller R.L."/>
            <person name="Sun C."/>
            <person name="Waterhouse R.M."/>
            <person name="Yan G."/>
            <person name="Tu Z.J."/>
            <person name="Fang X."/>
            <person name="James A.A."/>
        </authorList>
    </citation>
    <scope>NUCLEOTIDE SEQUENCE [LARGE SCALE GENOMIC DNA]</scope>
    <source>
        <strain evidence="15">Foshan</strain>
    </source>
</reference>
<reference evidence="14" key="2">
    <citation type="submission" date="2025-05" db="UniProtKB">
        <authorList>
            <consortium name="EnsemblMetazoa"/>
        </authorList>
    </citation>
    <scope>IDENTIFICATION</scope>
    <source>
        <strain evidence="14">Foshan</strain>
    </source>
</reference>
<evidence type="ECO:0000256" key="4">
    <source>
        <dbReference type="ARBA" id="ARBA00022737"/>
    </source>
</evidence>
<evidence type="ECO:0000256" key="8">
    <source>
        <dbReference type="ARBA" id="ARBA00023125"/>
    </source>
</evidence>
<dbReference type="InterPro" id="IPR012934">
    <property type="entry name" value="Znf_AD"/>
</dbReference>
<feature type="region of interest" description="Disordered" evidence="12">
    <location>
        <begin position="125"/>
        <end position="155"/>
    </location>
</feature>
<dbReference type="InterPro" id="IPR036236">
    <property type="entry name" value="Znf_C2H2_sf"/>
</dbReference>
<evidence type="ECO:0000256" key="12">
    <source>
        <dbReference type="SAM" id="MobiDB-lite"/>
    </source>
</evidence>
<evidence type="ECO:0000256" key="9">
    <source>
        <dbReference type="ARBA" id="ARBA00023163"/>
    </source>
</evidence>
<evidence type="ECO:0000256" key="5">
    <source>
        <dbReference type="ARBA" id="ARBA00022771"/>
    </source>
</evidence>
<dbReference type="InterPro" id="IPR013087">
    <property type="entry name" value="Znf_C2H2_type"/>
</dbReference>
<feature type="domain" description="C2H2-type" evidence="13">
    <location>
        <begin position="427"/>
        <end position="455"/>
    </location>
</feature>
<accession>A0ABM1Z162</accession>
<dbReference type="GeneID" id="115269069"/>
<dbReference type="Pfam" id="PF00096">
    <property type="entry name" value="zf-C2H2"/>
    <property type="match status" value="3"/>
</dbReference>
<dbReference type="RefSeq" id="XP_029733247.2">
    <property type="nucleotide sequence ID" value="XM_029877387.2"/>
</dbReference>
<keyword evidence="3" id="KW-0479">Metal-binding</keyword>
<evidence type="ECO:0000313" key="14">
    <source>
        <dbReference type="EnsemblMetazoa" id="AALFPA23_014004.P20330"/>
    </source>
</evidence>
<keyword evidence="4" id="KW-0677">Repeat</keyword>
<keyword evidence="10" id="KW-0539">Nucleus</keyword>
<dbReference type="SUPFAM" id="SSF57667">
    <property type="entry name" value="beta-beta-alpha zinc fingers"/>
    <property type="match status" value="5"/>
</dbReference>
<feature type="domain" description="C2H2-type" evidence="13">
    <location>
        <begin position="252"/>
        <end position="279"/>
    </location>
</feature>
<keyword evidence="15" id="KW-1185">Reference proteome</keyword>
<feature type="domain" description="C2H2-type" evidence="13">
    <location>
        <begin position="398"/>
        <end position="426"/>
    </location>
</feature>
<dbReference type="Gene3D" id="3.30.160.60">
    <property type="entry name" value="Classic Zinc Finger"/>
    <property type="match status" value="5"/>
</dbReference>
<dbReference type="SMART" id="SM00355">
    <property type="entry name" value="ZnF_C2H2"/>
    <property type="match status" value="9"/>
</dbReference>
<evidence type="ECO:0000259" key="13">
    <source>
        <dbReference type="PROSITE" id="PS50157"/>
    </source>
</evidence>
<keyword evidence="6" id="KW-0862">Zinc</keyword>
<evidence type="ECO:0000256" key="7">
    <source>
        <dbReference type="ARBA" id="ARBA00023015"/>
    </source>
</evidence>
<comment type="subcellular location">
    <subcellularLocation>
        <location evidence="1">Nucleus</location>
    </subcellularLocation>
</comment>
<name>A0ABM1Z162_AEDAL</name>
<evidence type="ECO:0000256" key="6">
    <source>
        <dbReference type="ARBA" id="ARBA00022833"/>
    </source>
</evidence>
<evidence type="ECO:0000256" key="1">
    <source>
        <dbReference type="ARBA" id="ARBA00004123"/>
    </source>
</evidence>
<dbReference type="PANTHER" id="PTHR24393">
    <property type="entry name" value="ZINC FINGER PROTEIN"/>
    <property type="match status" value="1"/>
</dbReference>
<keyword evidence="9" id="KW-0804">Transcription</keyword>